<gene>
    <name evidence="5" type="ORF">Q2T77_17380</name>
</gene>
<comment type="cofactor">
    <cofactor evidence="1">
        <name>a divalent metal cation</name>
        <dbReference type="ChEBI" id="CHEBI:60240"/>
    </cofactor>
</comment>
<dbReference type="EMBL" id="JAUKVY010000012">
    <property type="protein sequence ID" value="MDO1534062.1"/>
    <property type="molecule type" value="Genomic_DNA"/>
</dbReference>
<evidence type="ECO:0000256" key="2">
    <source>
        <dbReference type="ARBA" id="ARBA00016549"/>
    </source>
</evidence>
<evidence type="ECO:0000256" key="3">
    <source>
        <dbReference type="ARBA" id="ARBA00029596"/>
    </source>
</evidence>
<accession>A0ABT8S768</accession>
<sequence>MSNDKPNIDPFELKKYYDPLRVADVCDALDGIGYFNLGLVAPEIRALQRGTRFWGVAFTVRCVPANRPMWTLPTTPEIVDSHDIWFRKVGLGVWRFYDQLQPGHVVVTDTGGSPPVGLWGSENSLRAVQKGAVGIITDGQCRDSGELLEQGTPICSRGVARTIIPGRIEIIETQTRIGMGGVQVCPGDIVGCDDDGIVVVPQTVAAEVAGHAREVLLADMRKRARHFAELGYPADDSVDVARIEQYYAELDAAAAGAPR</sequence>
<evidence type="ECO:0000313" key="6">
    <source>
        <dbReference type="Proteomes" id="UP001169027"/>
    </source>
</evidence>
<keyword evidence="6" id="KW-1185">Reference proteome</keyword>
<proteinExistence type="predicted"/>
<protein>
    <recommendedName>
        <fullName evidence="2">Putative 4-hydroxy-4-methyl-2-oxoglutarate aldolase</fullName>
    </recommendedName>
    <alternativeName>
        <fullName evidence="3">Regulator of ribonuclease activity homolog</fullName>
    </alternativeName>
    <alternativeName>
        <fullName evidence="4">RraA-like protein</fullName>
    </alternativeName>
</protein>
<dbReference type="CDD" id="cd16841">
    <property type="entry name" value="RraA_family"/>
    <property type="match status" value="1"/>
</dbReference>
<comment type="caution">
    <text evidence="5">The sequence shown here is derived from an EMBL/GenBank/DDBJ whole genome shotgun (WGS) entry which is preliminary data.</text>
</comment>
<dbReference type="Pfam" id="PF03737">
    <property type="entry name" value="RraA-like"/>
    <property type="match status" value="1"/>
</dbReference>
<dbReference type="SUPFAM" id="SSF89562">
    <property type="entry name" value="RraA-like"/>
    <property type="match status" value="1"/>
</dbReference>
<dbReference type="RefSeq" id="WP_301811275.1">
    <property type="nucleotide sequence ID" value="NZ_JAUJZH010000012.1"/>
</dbReference>
<dbReference type="InterPro" id="IPR005493">
    <property type="entry name" value="RraA/RraA-like"/>
</dbReference>
<dbReference type="Proteomes" id="UP001169027">
    <property type="component" value="Unassembled WGS sequence"/>
</dbReference>
<evidence type="ECO:0000256" key="1">
    <source>
        <dbReference type="ARBA" id="ARBA00001968"/>
    </source>
</evidence>
<organism evidence="5 6">
    <name type="scientific">Variovorax ginsengisoli</name>
    <dbReference type="NCBI Taxonomy" id="363844"/>
    <lineage>
        <taxon>Bacteria</taxon>
        <taxon>Pseudomonadati</taxon>
        <taxon>Pseudomonadota</taxon>
        <taxon>Betaproteobacteria</taxon>
        <taxon>Burkholderiales</taxon>
        <taxon>Comamonadaceae</taxon>
        <taxon>Variovorax</taxon>
    </lineage>
</organism>
<reference evidence="5" key="1">
    <citation type="submission" date="2023-06" db="EMBL/GenBank/DDBJ databases">
        <authorList>
            <person name="Jiang Y."/>
            <person name="Liu Q."/>
        </authorList>
    </citation>
    <scope>NUCLEOTIDE SEQUENCE</scope>
    <source>
        <strain evidence="5">CGMCC 1.12090</strain>
    </source>
</reference>
<evidence type="ECO:0000313" key="5">
    <source>
        <dbReference type="EMBL" id="MDO1534062.1"/>
    </source>
</evidence>
<dbReference type="Gene3D" id="3.50.30.40">
    <property type="entry name" value="Ribonuclease E inhibitor RraA/RraA-like"/>
    <property type="match status" value="1"/>
</dbReference>
<name>A0ABT8S768_9BURK</name>
<dbReference type="PANTHER" id="PTHR33254">
    <property type="entry name" value="4-HYDROXY-4-METHYL-2-OXOGLUTARATE ALDOLASE 3-RELATED"/>
    <property type="match status" value="1"/>
</dbReference>
<dbReference type="InterPro" id="IPR036704">
    <property type="entry name" value="RraA/RraA-like_sf"/>
</dbReference>
<dbReference type="PANTHER" id="PTHR33254:SF4">
    <property type="entry name" value="4-HYDROXY-4-METHYL-2-OXOGLUTARATE ALDOLASE 3-RELATED"/>
    <property type="match status" value="1"/>
</dbReference>
<evidence type="ECO:0000256" key="4">
    <source>
        <dbReference type="ARBA" id="ARBA00030169"/>
    </source>
</evidence>